<dbReference type="InterPro" id="IPR017515">
    <property type="entry name" value="MeMalonyl-CoA_epimerase"/>
</dbReference>
<evidence type="ECO:0000259" key="3">
    <source>
        <dbReference type="PROSITE" id="PS51819"/>
    </source>
</evidence>
<dbReference type="OrthoDB" id="9788468at2"/>
<dbReference type="InterPro" id="IPR029068">
    <property type="entry name" value="Glyas_Bleomycin-R_OHBP_Dase"/>
</dbReference>
<reference evidence="4 5" key="1">
    <citation type="submission" date="2019-06" db="EMBL/GenBank/DDBJ databases">
        <title>Genome sequence of Litorilinea aerophila BAA-2444.</title>
        <authorList>
            <person name="Maclea K.S."/>
            <person name="Maurais E.G."/>
            <person name="Iannazzi L.C."/>
        </authorList>
    </citation>
    <scope>NUCLEOTIDE SEQUENCE [LARGE SCALE GENOMIC DNA]</scope>
    <source>
        <strain evidence="4 5">ATCC BAA-2444</strain>
    </source>
</reference>
<evidence type="ECO:0000256" key="1">
    <source>
        <dbReference type="ARBA" id="ARBA00009308"/>
    </source>
</evidence>
<sequence length="136" mass="14991">MFRRLDHVGIVVHDLEASIQTYCQQLGFTLLSRVSIPEQLVEAAFLDGGNSTIELIAPTDTTSGTARFLANRGEGTHHVCYEVDDIEAALKTLQERGLRLIDETPRRGVHGLVAFVHPKAAHGVMIELLQKDSHAH</sequence>
<dbReference type="EC" id="5.1.99.1" evidence="4"/>
<dbReference type="SUPFAM" id="SSF54593">
    <property type="entry name" value="Glyoxalase/Bleomycin resistance protein/Dihydroxybiphenyl dioxygenase"/>
    <property type="match status" value="1"/>
</dbReference>
<evidence type="ECO:0000313" key="4">
    <source>
        <dbReference type="EMBL" id="TQE95405.1"/>
    </source>
</evidence>
<name>A0A540VF72_9CHLR</name>
<accession>A0A540VF72</accession>
<keyword evidence="4" id="KW-0413">Isomerase</keyword>
<dbReference type="Proteomes" id="UP000317371">
    <property type="component" value="Unassembled WGS sequence"/>
</dbReference>
<keyword evidence="5" id="KW-1185">Reference proteome</keyword>
<dbReference type="InParanoid" id="A0A540VF72"/>
<keyword evidence="2" id="KW-0479">Metal-binding</keyword>
<gene>
    <name evidence="4" type="primary">mce</name>
    <name evidence="4" type="ORF">FKZ61_12450</name>
</gene>
<dbReference type="RefSeq" id="WP_141610461.1">
    <property type="nucleotide sequence ID" value="NZ_VIGC02000014.1"/>
</dbReference>
<dbReference type="InterPro" id="IPR051785">
    <property type="entry name" value="MMCE/EMCE_epimerase"/>
</dbReference>
<dbReference type="PROSITE" id="PS51819">
    <property type="entry name" value="VOC"/>
    <property type="match status" value="1"/>
</dbReference>
<dbReference type="InterPro" id="IPR037523">
    <property type="entry name" value="VOC_core"/>
</dbReference>
<evidence type="ECO:0000256" key="2">
    <source>
        <dbReference type="ARBA" id="ARBA00022723"/>
    </source>
</evidence>
<dbReference type="AlphaFoldDB" id="A0A540VF72"/>
<dbReference type="Gene3D" id="3.10.180.10">
    <property type="entry name" value="2,3-Dihydroxybiphenyl 1,2-Dioxygenase, domain 1"/>
    <property type="match status" value="1"/>
</dbReference>
<dbReference type="NCBIfam" id="TIGR03081">
    <property type="entry name" value="metmalonyl_epim"/>
    <property type="match status" value="1"/>
</dbReference>
<dbReference type="GO" id="GO:0046872">
    <property type="term" value="F:metal ion binding"/>
    <property type="evidence" value="ECO:0007669"/>
    <property type="project" value="UniProtKB-KW"/>
</dbReference>
<dbReference type="CDD" id="cd07249">
    <property type="entry name" value="MMCE"/>
    <property type="match status" value="1"/>
</dbReference>
<dbReference type="GO" id="GO:0046491">
    <property type="term" value="P:L-methylmalonyl-CoA metabolic process"/>
    <property type="evidence" value="ECO:0007669"/>
    <property type="project" value="TreeGrafter"/>
</dbReference>
<dbReference type="FunCoup" id="A0A540VF72">
    <property type="interactions" value="244"/>
</dbReference>
<dbReference type="Pfam" id="PF13669">
    <property type="entry name" value="Glyoxalase_4"/>
    <property type="match status" value="1"/>
</dbReference>
<comment type="caution">
    <text evidence="4">The sequence shown here is derived from an EMBL/GenBank/DDBJ whole genome shotgun (WGS) entry which is preliminary data.</text>
</comment>
<feature type="domain" description="VOC" evidence="3">
    <location>
        <begin position="4"/>
        <end position="131"/>
    </location>
</feature>
<comment type="similarity">
    <text evidence="1">Belongs to the methylmalonyl-CoA epimerase family.</text>
</comment>
<dbReference type="PANTHER" id="PTHR43048:SF3">
    <property type="entry name" value="METHYLMALONYL-COA EPIMERASE, MITOCHONDRIAL"/>
    <property type="match status" value="1"/>
</dbReference>
<dbReference type="PANTHER" id="PTHR43048">
    <property type="entry name" value="METHYLMALONYL-COA EPIMERASE"/>
    <property type="match status" value="1"/>
</dbReference>
<evidence type="ECO:0000313" key="5">
    <source>
        <dbReference type="Proteomes" id="UP000317371"/>
    </source>
</evidence>
<dbReference type="GO" id="GO:0004493">
    <property type="term" value="F:methylmalonyl-CoA epimerase activity"/>
    <property type="evidence" value="ECO:0007669"/>
    <property type="project" value="UniProtKB-EC"/>
</dbReference>
<organism evidence="4 5">
    <name type="scientific">Litorilinea aerophila</name>
    <dbReference type="NCBI Taxonomy" id="1204385"/>
    <lineage>
        <taxon>Bacteria</taxon>
        <taxon>Bacillati</taxon>
        <taxon>Chloroflexota</taxon>
        <taxon>Caldilineae</taxon>
        <taxon>Caldilineales</taxon>
        <taxon>Caldilineaceae</taxon>
        <taxon>Litorilinea</taxon>
    </lineage>
</organism>
<proteinExistence type="inferred from homology"/>
<dbReference type="EMBL" id="VIGC01000014">
    <property type="protein sequence ID" value="TQE95405.1"/>
    <property type="molecule type" value="Genomic_DNA"/>
</dbReference>
<protein>
    <submittedName>
        <fullName evidence="4">Methylmalonyl-CoA epimerase</fullName>
        <ecNumber evidence="4">5.1.99.1</ecNumber>
    </submittedName>
</protein>